<dbReference type="Gene3D" id="2.60.120.200">
    <property type="match status" value="2"/>
</dbReference>
<evidence type="ECO:0000259" key="4">
    <source>
        <dbReference type="PROSITE" id="PS50025"/>
    </source>
</evidence>
<dbReference type="InterPro" id="IPR046524">
    <property type="entry name" value="DUF6701"/>
</dbReference>
<keyword evidence="2" id="KW-1015">Disulfide bond</keyword>
<name>A0ABU1W2Q6_9GAMM</name>
<evidence type="ECO:0000313" key="5">
    <source>
        <dbReference type="EMBL" id="MDR7122115.1"/>
    </source>
</evidence>
<dbReference type="InterPro" id="IPR013320">
    <property type="entry name" value="ConA-like_dom_sf"/>
</dbReference>
<dbReference type="SMART" id="SM00560">
    <property type="entry name" value="LamGL"/>
    <property type="match status" value="1"/>
</dbReference>
<sequence length="1577" mass="164850">MKRLLWVVVVLLLSMYGQAMAATLNFNDSSSLAALQASGTCATWNNAWDYSAGEFSCNAQVTFSSGDQIRTTSASVIIRGNAGISGSNLSVGTSTNRVNLTTTHGVLQISGSSTVYGNLQTSSGAVTVQSSTVNGSITSSGALTLNAASISGSVSTSGTGSITNGSSLGAAVSIGNGLTSSGSTYLSTLAVTNGGLTTNTSVYHGAVTVRSHILSTNDTFLSDVTSTNGRLEFTGGSVTGLIYTPCCTLTTNNTNLAGGATVQSGITITGGTIAGDYTMTSNNPAVVSNVTMTSGSITSASTVTITNSTLGSDTSPVLVTSVSGNISVNNSQVYGDLTTPGYGVVQVNGSSEVIGSCVPIDEPLFACGGVASVTRESYWRFDEVLWNGTANEVKDSSLEQRDGRARNSAVVAQLTPSPASCTYGDFQSVGASNHPFVDINRNTYFHDSDEFGFTLWLKMNASAQAAGSQTIMAYGGAINSANGRFQLTRESGGNLRFTIRMTGGTTRFVEVSGANIFNDQWQHIAFSYSKNNRRMRLYVNNQLVDDTPNSSIDNADATKTPNDGSGNFAIGALPDGTSGIRGQIDEVRFFNRELSTSDVKNMYEQTATCINECFTENFSNDANWYLTQLNSTPPSLRTAPSRLRLTENSQNQSTSITFKRSFPAAGNKMTIEFDHYAYGGNGADGIAVVLSDATVSPVPGSYGGSLGYAQRTNVNPAQSGFAGGWLGIGFDEFGNYSQATEGRVGGTTARPNAIGVRAASSTNFGWLGGTNTLSPALSAAGSTLARGDRYRITIDSRIQSPQTVSFQLERRLAGGSAYSTLLTSANLLSLGQPAPPANLLLSYTGSTGDNTNFHEITNIQVCTQQPSVPVEIGSQLHHIEFSYPASPLTCNPTAVIIKACANASCTELYTSPLTLNLAATGGSWEGGNAVTFTGSTTKNLIKTTAGSFTLAVSSSSVPPANAQQCLQNGLADDCIFTVADSGFVFDVQDMIANQSQNVLISAVRKDNASQQCVPAFASVTKPVKFWSGYIDPVAAGRPESRSVLLDAVAVAQSEVAAQTRNLNFNASGQATVSLNYIDAGQMQLNARYDGSGADAGLLMTGSDQFIARPAGLCVQEGNTSVAPVSCALPYANCAAYKKAGETFQLSVIAKASANNGDANLCSNPLSTPNFRMNTVGLTHNLLAPLAADGGSAGALGVASYNHIQAVGGVVTTNQTVSEVGVYSFTATPAENSYFGYTIPAATSAAVGRFIPAYFTASVNTPVLEAACNANDPDPSKTKFAYLGQAVGYQVFPQATLIAKNVQGATTTNYGLNFFKAQSMTADTVAEMNAATSYSTLSTVATSSAPSRGELTPINFDNYDGQFDLAMSNVTTPTIRAEQLSFARTLPYSAPVLSAALGLRLDLADTFVRDSDGVCVKTADNGSCLPVTFSTITAPELRYGRLRLSGGSVPEANPTNAVSIPVGLFAEYWNDTAFVSNTADNCSAVNFNSMTVESGHGKSGTVGTLTAGKNDLNTLIVQVPASIEGSWPVFYTAPDWLKFDWLKEATGQPLVLENPTSEISVGRYRGNKRQIFWQERLN</sequence>
<dbReference type="RefSeq" id="WP_310280024.1">
    <property type="nucleotide sequence ID" value="NZ_JAVDWR010000012.1"/>
</dbReference>
<feature type="chain" id="PRO_5046904215" evidence="3">
    <location>
        <begin position="22"/>
        <end position="1577"/>
    </location>
</feature>
<gene>
    <name evidence="5" type="ORF">J2W69_003072</name>
</gene>
<dbReference type="PROSITE" id="PS50025">
    <property type="entry name" value="LAM_G_DOMAIN"/>
    <property type="match status" value="1"/>
</dbReference>
<dbReference type="EMBL" id="JAVDWR010000012">
    <property type="protein sequence ID" value="MDR7122115.1"/>
    <property type="molecule type" value="Genomic_DNA"/>
</dbReference>
<protein>
    <submittedName>
        <fullName evidence="5">MSHA biogenesis protein MshQ</fullName>
    </submittedName>
</protein>
<evidence type="ECO:0000256" key="2">
    <source>
        <dbReference type="ARBA" id="ARBA00023157"/>
    </source>
</evidence>
<evidence type="ECO:0000313" key="6">
    <source>
        <dbReference type="Proteomes" id="UP001257909"/>
    </source>
</evidence>
<reference evidence="5 6" key="1">
    <citation type="submission" date="2023-07" db="EMBL/GenBank/DDBJ databases">
        <title>Sorghum-associated microbial communities from plants grown in Nebraska, USA.</title>
        <authorList>
            <person name="Schachtman D."/>
        </authorList>
    </citation>
    <scope>NUCLEOTIDE SEQUENCE [LARGE SCALE GENOMIC DNA]</scope>
    <source>
        <strain evidence="5 6">4138</strain>
    </source>
</reference>
<keyword evidence="1 3" id="KW-0732">Signal</keyword>
<dbReference type="Proteomes" id="UP001257909">
    <property type="component" value="Unassembled WGS sequence"/>
</dbReference>
<comment type="caution">
    <text evidence="5">The sequence shown here is derived from an EMBL/GenBank/DDBJ whole genome shotgun (WGS) entry which is preliminary data.</text>
</comment>
<organism evidence="5 6">
    <name type="scientific">Rheinheimera soli</name>
    <dbReference type="NCBI Taxonomy" id="443616"/>
    <lineage>
        <taxon>Bacteria</taxon>
        <taxon>Pseudomonadati</taxon>
        <taxon>Pseudomonadota</taxon>
        <taxon>Gammaproteobacteria</taxon>
        <taxon>Chromatiales</taxon>
        <taxon>Chromatiaceae</taxon>
        <taxon>Rheinheimera</taxon>
    </lineage>
</organism>
<evidence type="ECO:0000256" key="3">
    <source>
        <dbReference type="SAM" id="SignalP"/>
    </source>
</evidence>
<feature type="signal peptide" evidence="3">
    <location>
        <begin position="1"/>
        <end position="21"/>
    </location>
</feature>
<accession>A0ABU1W2Q6</accession>
<dbReference type="InterPro" id="IPR006558">
    <property type="entry name" value="LamG-like"/>
</dbReference>
<feature type="domain" description="Laminin G" evidence="4">
    <location>
        <begin position="426"/>
        <end position="613"/>
    </location>
</feature>
<evidence type="ECO:0000256" key="1">
    <source>
        <dbReference type="ARBA" id="ARBA00022729"/>
    </source>
</evidence>
<keyword evidence="6" id="KW-1185">Reference proteome</keyword>
<dbReference type="SUPFAM" id="SSF49899">
    <property type="entry name" value="Concanavalin A-like lectins/glucanases"/>
    <property type="match status" value="2"/>
</dbReference>
<proteinExistence type="predicted"/>
<dbReference type="Pfam" id="PF13385">
    <property type="entry name" value="Laminin_G_3"/>
    <property type="match status" value="1"/>
</dbReference>
<dbReference type="InterPro" id="IPR001791">
    <property type="entry name" value="Laminin_G"/>
</dbReference>
<dbReference type="Pfam" id="PF20419">
    <property type="entry name" value="DUF6701"/>
    <property type="match status" value="1"/>
</dbReference>